<accession>A0A816ECU6</accession>
<dbReference type="Proteomes" id="UP000681720">
    <property type="component" value="Unassembled WGS sequence"/>
</dbReference>
<evidence type="ECO:0000313" key="2">
    <source>
        <dbReference type="EMBL" id="CAF4930697.1"/>
    </source>
</evidence>
<reference evidence="1" key="1">
    <citation type="submission" date="2021-02" db="EMBL/GenBank/DDBJ databases">
        <authorList>
            <person name="Nowell W R."/>
        </authorList>
    </citation>
    <scope>NUCLEOTIDE SEQUENCE</scope>
</reference>
<gene>
    <name evidence="2" type="ORF">GIL414_LOCUS53293</name>
    <name evidence="1" type="ORF">KQP761_LOCUS29437</name>
</gene>
<protein>
    <submittedName>
        <fullName evidence="1">Uncharacterized protein</fullName>
    </submittedName>
</protein>
<dbReference type="EMBL" id="CAJOBJ010184526">
    <property type="protein sequence ID" value="CAF4930697.1"/>
    <property type="molecule type" value="Genomic_DNA"/>
</dbReference>
<evidence type="ECO:0000313" key="3">
    <source>
        <dbReference type="Proteomes" id="UP000663834"/>
    </source>
</evidence>
<dbReference type="AlphaFoldDB" id="A0A816ECU6"/>
<comment type="caution">
    <text evidence="1">The sequence shown here is derived from an EMBL/GenBank/DDBJ whole genome shotgun (WGS) entry which is preliminary data.</text>
</comment>
<dbReference type="Proteomes" id="UP000663834">
    <property type="component" value="Unassembled WGS sequence"/>
</dbReference>
<dbReference type="OrthoDB" id="10016885at2759"/>
<dbReference type="EMBL" id="CAJNOW010016174">
    <property type="protein sequence ID" value="CAF1648255.1"/>
    <property type="molecule type" value="Genomic_DNA"/>
</dbReference>
<proteinExistence type="predicted"/>
<evidence type="ECO:0000313" key="1">
    <source>
        <dbReference type="EMBL" id="CAF1648255.1"/>
    </source>
</evidence>
<organism evidence="1 3">
    <name type="scientific">Rotaria magnacalcarata</name>
    <dbReference type="NCBI Taxonomy" id="392030"/>
    <lineage>
        <taxon>Eukaryota</taxon>
        <taxon>Metazoa</taxon>
        <taxon>Spiralia</taxon>
        <taxon>Gnathifera</taxon>
        <taxon>Rotifera</taxon>
        <taxon>Eurotatoria</taxon>
        <taxon>Bdelloidea</taxon>
        <taxon>Philodinida</taxon>
        <taxon>Philodinidae</taxon>
        <taxon>Rotaria</taxon>
    </lineage>
</organism>
<name>A0A816ECU6_9BILA</name>
<sequence length="197" mass="22591">MPQKSRRSFHSQFTISGLWEHQDESQLQVQELSAEEEKWASVMEVDDEKERNESKGVDGENFNLKLDLPMIGDLFEMCKSFCGPRNLSILFYTILRYLGLSWRRADDLLRSIGANTCETAHKWAEIFISGDIEIFQAEGRGAAKAFAIKSCSRKLADFTAVDLANFIDTTFYELTQTSKLNDTLVRSIESCRLDLRR</sequence>